<gene>
    <name evidence="1" type="ORF">PQO03_14665</name>
</gene>
<accession>A0ABY7VYA7</accession>
<name>A0ABY7VYA7_9BACT</name>
<protein>
    <submittedName>
        <fullName evidence="1">Uncharacterized protein</fullName>
    </submittedName>
</protein>
<dbReference type="Proteomes" id="UP001214250">
    <property type="component" value="Chromosome 2"/>
</dbReference>
<keyword evidence="2" id="KW-1185">Reference proteome</keyword>
<evidence type="ECO:0000313" key="1">
    <source>
        <dbReference type="EMBL" id="WDE99077.1"/>
    </source>
</evidence>
<sequence length="171" mass="19421">MIETLNKFMKDSQDPALIETFEKAPFSKRLALKPAKADLVQKAKEVMSKSSLLKNLKGAKKGMLESAFYLAWDCLDEGHEIISNIAELDASYLHCVMHRVEGDMPNASYWYRRSSACDLHDELANLVANVIPSSAVFSDPVEYGKMENKMGSEYKKVRQYEFALYVKEIVK</sequence>
<organism evidence="1 2">
    <name type="scientific">Lentisphaera profundi</name>
    <dbReference type="NCBI Taxonomy" id="1658616"/>
    <lineage>
        <taxon>Bacteria</taxon>
        <taxon>Pseudomonadati</taxon>
        <taxon>Lentisphaerota</taxon>
        <taxon>Lentisphaeria</taxon>
        <taxon>Lentisphaerales</taxon>
        <taxon>Lentisphaeraceae</taxon>
        <taxon>Lentisphaera</taxon>
    </lineage>
</organism>
<dbReference type="RefSeq" id="WP_274153939.1">
    <property type="nucleotide sequence ID" value="NZ_CP117812.1"/>
</dbReference>
<proteinExistence type="predicted"/>
<dbReference type="EMBL" id="CP117812">
    <property type="protein sequence ID" value="WDE99077.1"/>
    <property type="molecule type" value="Genomic_DNA"/>
</dbReference>
<reference evidence="1 2" key="1">
    <citation type="submission" date="2023-02" db="EMBL/GenBank/DDBJ databases">
        <title>Genome sequence of Lentisphaera profundi SAORIC-696.</title>
        <authorList>
            <person name="Kim e."/>
            <person name="Cho J.-C."/>
            <person name="Choi A."/>
            <person name="Kang I."/>
        </authorList>
    </citation>
    <scope>NUCLEOTIDE SEQUENCE [LARGE SCALE GENOMIC DNA]</scope>
    <source>
        <strain evidence="1 2">SAORIC-696</strain>
    </source>
</reference>
<evidence type="ECO:0000313" key="2">
    <source>
        <dbReference type="Proteomes" id="UP001214250"/>
    </source>
</evidence>